<sequence length="424" mass="46406">MRALSDTKIAVIGLGYVGLPLARLFSTKYETIGFDMNPKRVEALMAGHDTTLEVSDDLLQSALDNGFRCTSNLEEIRNCNFYIVAVPTPVDKNHTPDLTPLIGASTTIGKVIDRGDVVVYESTVYPGVTEDECIPVVEHISGLKLNKDFYAGYSPERINPGDKQHTVEHIKKVTSGSTPSVGKYVDAVYSSVITAGTHLAPSIKVAEAAKVIENSQRDINIAFVNELAKIFSRIGIDTLDVLEAAGTKWNFLPFRPGLVGGHCIGVDPYYLAQCAQRHGYNPEIILAGRRMNDGMGAYIADQVIKLMLKKGIQVLGANVLILGFTFKENCPDVRNTKVIDIVKTLSEYNVNVTIHDPWADPEVARCEYGVEVYNVLPQAQYDAIVLAVAHQEYDALDLTPLKATNTVVYDVKSALPTGAYDQRL</sequence>
<comment type="similarity">
    <text evidence="1 4">Belongs to the UDP-glucose/GDP-mannose dehydrogenase family.</text>
</comment>
<evidence type="ECO:0000256" key="3">
    <source>
        <dbReference type="ARBA" id="ARBA00023027"/>
    </source>
</evidence>
<dbReference type="Gene3D" id="3.40.50.720">
    <property type="entry name" value="NAD(P)-binding Rossmann-like Domain"/>
    <property type="match status" value="2"/>
</dbReference>
<dbReference type="NCBIfam" id="TIGR03026">
    <property type="entry name" value="NDP-sugDHase"/>
    <property type="match status" value="1"/>
</dbReference>
<evidence type="ECO:0000256" key="1">
    <source>
        <dbReference type="ARBA" id="ARBA00006601"/>
    </source>
</evidence>
<dbReference type="EMBL" id="BAAFSF010000001">
    <property type="protein sequence ID" value="GAB1251403.1"/>
    <property type="molecule type" value="Genomic_DNA"/>
</dbReference>
<evidence type="ECO:0000259" key="5">
    <source>
        <dbReference type="SMART" id="SM00984"/>
    </source>
</evidence>
<feature type="domain" description="UDP-glucose/GDP-mannose dehydrogenase C-terminal" evidence="5">
    <location>
        <begin position="320"/>
        <end position="417"/>
    </location>
</feature>
<evidence type="ECO:0000256" key="4">
    <source>
        <dbReference type="PIRNR" id="PIRNR000124"/>
    </source>
</evidence>
<evidence type="ECO:0000313" key="6">
    <source>
        <dbReference type="EMBL" id="GAB1251403.1"/>
    </source>
</evidence>
<name>A0ABQ0E125_9PORP</name>
<protein>
    <submittedName>
        <fullName evidence="6">Nucleotide sugar dehydrogenase</fullName>
    </submittedName>
</protein>
<dbReference type="RefSeq" id="WP_411915214.1">
    <property type="nucleotide sequence ID" value="NZ_BAAFSF010000001.1"/>
</dbReference>
<dbReference type="PANTHER" id="PTHR43491">
    <property type="entry name" value="UDP-N-ACETYL-D-MANNOSAMINE DEHYDROGENASE"/>
    <property type="match status" value="1"/>
</dbReference>
<dbReference type="InterPro" id="IPR008927">
    <property type="entry name" value="6-PGluconate_DH-like_C_sf"/>
</dbReference>
<dbReference type="Proteomes" id="UP001628220">
    <property type="component" value="Unassembled WGS sequence"/>
</dbReference>
<dbReference type="Pfam" id="PF00984">
    <property type="entry name" value="UDPG_MGDP_dh"/>
    <property type="match status" value="1"/>
</dbReference>
<keyword evidence="2" id="KW-0560">Oxidoreductase</keyword>
<dbReference type="InterPro" id="IPR001732">
    <property type="entry name" value="UDP-Glc/GDP-Man_DH_N"/>
</dbReference>
<gene>
    <name evidence="6" type="ORF">Tsumi_05070</name>
</gene>
<dbReference type="InterPro" id="IPR014027">
    <property type="entry name" value="UDP-Glc/GDP-Man_DH_C"/>
</dbReference>
<organism evidence="6 7">
    <name type="scientific">Porphyromonas miyakawae</name>
    <dbReference type="NCBI Taxonomy" id="3137470"/>
    <lineage>
        <taxon>Bacteria</taxon>
        <taxon>Pseudomonadati</taxon>
        <taxon>Bacteroidota</taxon>
        <taxon>Bacteroidia</taxon>
        <taxon>Bacteroidales</taxon>
        <taxon>Porphyromonadaceae</taxon>
        <taxon>Porphyromonas</taxon>
    </lineage>
</organism>
<keyword evidence="3" id="KW-0520">NAD</keyword>
<dbReference type="SUPFAM" id="SSF51735">
    <property type="entry name" value="NAD(P)-binding Rossmann-fold domains"/>
    <property type="match status" value="1"/>
</dbReference>
<evidence type="ECO:0000313" key="7">
    <source>
        <dbReference type="Proteomes" id="UP001628220"/>
    </source>
</evidence>
<keyword evidence="7" id="KW-1185">Reference proteome</keyword>
<dbReference type="InterPro" id="IPR036291">
    <property type="entry name" value="NAD(P)-bd_dom_sf"/>
</dbReference>
<reference evidence="6 7" key="1">
    <citation type="journal article" date="2025" name="Int. J. Syst. Evol. Microbiol.">
        <title>Desulfovibrio falkowii sp. nov., Porphyromonas miyakawae sp. nov., Mediterraneibacter flintii sp. nov. and Owariibacterium komagatae gen. nov., sp. nov., isolated from human faeces.</title>
        <authorList>
            <person name="Hamaguchi T."/>
            <person name="Ohara M."/>
            <person name="Hisatomi A."/>
            <person name="Sekiguchi K."/>
            <person name="Takeda J.I."/>
            <person name="Ueyama J."/>
            <person name="Ito M."/>
            <person name="Nishiwaki H."/>
            <person name="Ogi T."/>
            <person name="Hirayama M."/>
            <person name="Ohkuma M."/>
            <person name="Sakamoto M."/>
            <person name="Ohno K."/>
        </authorList>
    </citation>
    <scope>NUCLEOTIDE SEQUENCE [LARGE SCALE GENOMIC DNA]</scope>
    <source>
        <strain evidence="6 7">13CB11C</strain>
    </source>
</reference>
<proteinExistence type="inferred from homology"/>
<dbReference type="InterPro" id="IPR036220">
    <property type="entry name" value="UDP-Glc/GDP-Man_DH_C_sf"/>
</dbReference>
<dbReference type="InterPro" id="IPR014026">
    <property type="entry name" value="UDP-Glc/GDP-Man_DH_dimer"/>
</dbReference>
<dbReference type="PIRSF" id="PIRSF500136">
    <property type="entry name" value="UDP_ManNAc_DH"/>
    <property type="match status" value="1"/>
</dbReference>
<dbReference type="SUPFAM" id="SSF48179">
    <property type="entry name" value="6-phosphogluconate dehydrogenase C-terminal domain-like"/>
    <property type="match status" value="1"/>
</dbReference>
<dbReference type="InterPro" id="IPR017476">
    <property type="entry name" value="UDP-Glc/GDP-Man"/>
</dbReference>
<accession>A0ABQ0E125</accession>
<evidence type="ECO:0000256" key="2">
    <source>
        <dbReference type="ARBA" id="ARBA00023002"/>
    </source>
</evidence>
<dbReference type="PIRSF" id="PIRSF000124">
    <property type="entry name" value="UDPglc_GDPman_dh"/>
    <property type="match status" value="1"/>
</dbReference>
<dbReference type="PANTHER" id="PTHR43491:SF2">
    <property type="entry name" value="UDP-N-ACETYL-D-MANNOSAMINE DEHYDROGENASE"/>
    <property type="match status" value="1"/>
</dbReference>
<dbReference type="InterPro" id="IPR028359">
    <property type="entry name" value="UDP_ManNAc/GlcNAc_DH"/>
</dbReference>
<dbReference type="Pfam" id="PF03720">
    <property type="entry name" value="UDPG_MGDP_dh_C"/>
    <property type="match status" value="1"/>
</dbReference>
<comment type="caution">
    <text evidence="6">The sequence shown here is derived from an EMBL/GenBank/DDBJ whole genome shotgun (WGS) entry which is preliminary data.</text>
</comment>
<dbReference type="Pfam" id="PF03721">
    <property type="entry name" value="UDPG_MGDP_dh_N"/>
    <property type="match status" value="1"/>
</dbReference>
<dbReference type="SUPFAM" id="SSF52413">
    <property type="entry name" value="UDP-glucose/GDP-mannose dehydrogenase C-terminal domain"/>
    <property type="match status" value="1"/>
</dbReference>
<dbReference type="SMART" id="SM00984">
    <property type="entry name" value="UDPG_MGDP_dh_C"/>
    <property type="match status" value="1"/>
</dbReference>